<dbReference type="AlphaFoldDB" id="A0A8H5D3Z0"/>
<gene>
    <name evidence="1" type="ORF">D9758_011971</name>
</gene>
<evidence type="ECO:0000313" key="1">
    <source>
        <dbReference type="EMBL" id="KAF5352261.1"/>
    </source>
</evidence>
<comment type="caution">
    <text evidence="1">The sequence shown here is derived from an EMBL/GenBank/DDBJ whole genome shotgun (WGS) entry which is preliminary data.</text>
</comment>
<name>A0A8H5D3Z0_9AGAR</name>
<evidence type="ECO:0000313" key="2">
    <source>
        <dbReference type="Proteomes" id="UP000559256"/>
    </source>
</evidence>
<proteinExistence type="predicted"/>
<dbReference type="OrthoDB" id="10682837at2759"/>
<reference evidence="1 2" key="1">
    <citation type="journal article" date="2020" name="ISME J.">
        <title>Uncovering the hidden diversity of litter-decomposition mechanisms in mushroom-forming fungi.</title>
        <authorList>
            <person name="Floudas D."/>
            <person name="Bentzer J."/>
            <person name="Ahren D."/>
            <person name="Johansson T."/>
            <person name="Persson P."/>
            <person name="Tunlid A."/>
        </authorList>
    </citation>
    <scope>NUCLEOTIDE SEQUENCE [LARGE SCALE GENOMIC DNA]</scope>
    <source>
        <strain evidence="1 2">CBS 291.85</strain>
    </source>
</reference>
<keyword evidence="2" id="KW-1185">Reference proteome</keyword>
<accession>A0A8H5D3Z0</accession>
<organism evidence="1 2">
    <name type="scientific">Tetrapyrgos nigripes</name>
    <dbReference type="NCBI Taxonomy" id="182062"/>
    <lineage>
        <taxon>Eukaryota</taxon>
        <taxon>Fungi</taxon>
        <taxon>Dikarya</taxon>
        <taxon>Basidiomycota</taxon>
        <taxon>Agaricomycotina</taxon>
        <taxon>Agaricomycetes</taxon>
        <taxon>Agaricomycetidae</taxon>
        <taxon>Agaricales</taxon>
        <taxon>Marasmiineae</taxon>
        <taxon>Marasmiaceae</taxon>
        <taxon>Tetrapyrgos</taxon>
    </lineage>
</organism>
<sequence length="586" mass="65007">MLVIEQGFIDLVKNCGCDEDELSKAMSLMRELSARLAKTSSFSHLKWSDVVRLAKLPENSNGNLGLPSQEPTSLESFQEMVGIQREQKSCFLPRATICEIVSRAYDSLAALNQASNSNEAEKVFVFDSIFITIIRLFNGAVTTLPEAPLNSEGQSQYPNGFADHKTITLGGISIILVELKRHLSRVTGLAQLLGEMIYSYQQNAGERIFIEVNGILTDGLKFLFIVLEPGTAPSAPNSDKRPLPRFKVKTVIQSSMHVDGVGFSDGIYEIVNLLFTILFGSLEGALNAFTSISNGRRRPEDDKENPQCRDGSAEVVLQRHTLSATKARREPGLPTRDSSKEWFEAYQTLASIQQTLEELPTKDNDGKKTAALTQLWDLVSDLREKKMASGCPSVMSQSKFRENALKQIDSFYESMCTPRVPPSANKAEVNDLSVTGTKRFPIGETTISDWCNQHGVAAETVKWLTDRGYSGYETSRLETIRLKAGDPVSIPLGHLLEIRRAADILVEKPVCHVSEYAFPDSCTVEEFLGTEYPELPGLMKEAEMSNMKAKVLQYLSFDHIAEVGWNDPVITALRTRAQKWAHAVVI</sequence>
<dbReference type="Proteomes" id="UP000559256">
    <property type="component" value="Unassembled WGS sequence"/>
</dbReference>
<dbReference type="EMBL" id="JAACJM010000066">
    <property type="protein sequence ID" value="KAF5352261.1"/>
    <property type="molecule type" value="Genomic_DNA"/>
</dbReference>
<protein>
    <submittedName>
        <fullName evidence="1">Uncharacterized protein</fullName>
    </submittedName>
</protein>